<evidence type="ECO:0000313" key="2">
    <source>
        <dbReference type="Proteomes" id="UP001206925"/>
    </source>
</evidence>
<protein>
    <submittedName>
        <fullName evidence="1">Uncharacterized protein</fullName>
    </submittedName>
</protein>
<reference evidence="1" key="1">
    <citation type="submission" date="2022-06" db="EMBL/GenBank/DDBJ databases">
        <title>Uncovering the hologenomic basis of an extraordinary plant invasion.</title>
        <authorList>
            <person name="Bieker V.C."/>
            <person name="Martin M.D."/>
            <person name="Gilbert T."/>
            <person name="Hodgins K."/>
            <person name="Battlay P."/>
            <person name="Petersen B."/>
            <person name="Wilson J."/>
        </authorList>
    </citation>
    <scope>NUCLEOTIDE SEQUENCE</scope>
    <source>
        <strain evidence="1">AA19_3_7</strain>
        <tissue evidence="1">Leaf</tissue>
    </source>
</reference>
<dbReference type="AlphaFoldDB" id="A0AAD5D829"/>
<organism evidence="1 2">
    <name type="scientific">Ambrosia artemisiifolia</name>
    <name type="common">Common ragweed</name>
    <dbReference type="NCBI Taxonomy" id="4212"/>
    <lineage>
        <taxon>Eukaryota</taxon>
        <taxon>Viridiplantae</taxon>
        <taxon>Streptophyta</taxon>
        <taxon>Embryophyta</taxon>
        <taxon>Tracheophyta</taxon>
        <taxon>Spermatophyta</taxon>
        <taxon>Magnoliopsida</taxon>
        <taxon>eudicotyledons</taxon>
        <taxon>Gunneridae</taxon>
        <taxon>Pentapetalae</taxon>
        <taxon>asterids</taxon>
        <taxon>campanulids</taxon>
        <taxon>Asterales</taxon>
        <taxon>Asteraceae</taxon>
        <taxon>Asteroideae</taxon>
        <taxon>Heliantheae alliance</taxon>
        <taxon>Heliantheae</taxon>
        <taxon>Ambrosia</taxon>
    </lineage>
</organism>
<name>A0AAD5D829_AMBAR</name>
<gene>
    <name evidence="1" type="ORF">M8C21_029452</name>
</gene>
<comment type="caution">
    <text evidence="1">The sequence shown here is derived from an EMBL/GenBank/DDBJ whole genome shotgun (WGS) entry which is preliminary data.</text>
</comment>
<dbReference type="Proteomes" id="UP001206925">
    <property type="component" value="Unassembled WGS sequence"/>
</dbReference>
<dbReference type="EMBL" id="JAMZMK010005471">
    <property type="protein sequence ID" value="KAI7753320.1"/>
    <property type="molecule type" value="Genomic_DNA"/>
</dbReference>
<evidence type="ECO:0000313" key="1">
    <source>
        <dbReference type="EMBL" id="KAI7753320.1"/>
    </source>
</evidence>
<proteinExistence type="predicted"/>
<accession>A0AAD5D829</accession>
<keyword evidence="2" id="KW-1185">Reference proteome</keyword>
<sequence>MEGCFYTNLKNRNTIVVRTSPML</sequence>